<protein>
    <submittedName>
        <fullName evidence="1">Uncharacterized protein</fullName>
    </submittedName>
</protein>
<dbReference type="AlphaFoldDB" id="A0A010SM19"/>
<name>A0A010SM19_PSEFL</name>
<sequence length="36" mass="3888">MHIHGCIEHTLLISESGVYALLVYHYCPNTGACANG</sequence>
<reference evidence="1 2" key="1">
    <citation type="journal article" date="2011" name="J. Bacteriol.">
        <title>Draft genome sequence of the polycyclic aromatic hydrocarbon-degrading, genetically engineered bioluminescent bioreporter Pseudomonas fluorescens HK44.</title>
        <authorList>
            <person name="Chauhan A."/>
            <person name="Layton A.C."/>
            <person name="Williams D.E."/>
            <person name="Smartt A.E."/>
            <person name="Ripp S."/>
            <person name="Karpinets T.V."/>
            <person name="Brown S.D."/>
            <person name="Sayler G.S."/>
        </authorList>
    </citation>
    <scope>NUCLEOTIDE SEQUENCE [LARGE SCALE GENOMIC DNA]</scope>
    <source>
        <strain evidence="1 2">HK44</strain>
    </source>
</reference>
<evidence type="ECO:0000313" key="1">
    <source>
        <dbReference type="EMBL" id="EXF92233.1"/>
    </source>
</evidence>
<comment type="caution">
    <text evidence="1">The sequence shown here is derived from an EMBL/GenBank/DDBJ whole genome shotgun (WGS) entry which is preliminary data.</text>
</comment>
<gene>
    <name evidence="1" type="ORF">HK44_013735</name>
</gene>
<dbReference type="PATRIC" id="fig|1042209.11.peg.5166"/>
<proteinExistence type="predicted"/>
<organism evidence="1 2">
    <name type="scientific">Pseudomonas fluorescens HK44</name>
    <dbReference type="NCBI Taxonomy" id="1042209"/>
    <lineage>
        <taxon>Bacteria</taxon>
        <taxon>Pseudomonadati</taxon>
        <taxon>Pseudomonadota</taxon>
        <taxon>Gammaproteobacteria</taxon>
        <taxon>Pseudomonadales</taxon>
        <taxon>Pseudomonadaceae</taxon>
        <taxon>Pseudomonas</taxon>
    </lineage>
</organism>
<dbReference type="EMBL" id="AFOY02000019">
    <property type="protein sequence ID" value="EXF92233.1"/>
    <property type="molecule type" value="Genomic_DNA"/>
</dbReference>
<accession>A0A010SM19</accession>
<dbReference type="HOGENOM" id="CLU_220358_0_0_6"/>
<dbReference type="Proteomes" id="UP000022611">
    <property type="component" value="Unassembled WGS sequence"/>
</dbReference>
<evidence type="ECO:0000313" key="2">
    <source>
        <dbReference type="Proteomes" id="UP000022611"/>
    </source>
</evidence>